<dbReference type="Pfam" id="PF11740">
    <property type="entry name" value="KfrA_N"/>
    <property type="match status" value="1"/>
</dbReference>
<feature type="domain" description="KfrA N-terminal DNA-binding" evidence="1">
    <location>
        <begin position="9"/>
        <end position="58"/>
    </location>
</feature>
<dbReference type="AlphaFoldDB" id="A0A5E6U6X6"/>
<name>A0A5E6U6X6_PSEFL</name>
<dbReference type="RefSeq" id="WP_150711744.1">
    <property type="nucleotide sequence ID" value="NZ_CABVHK010000010.1"/>
</dbReference>
<evidence type="ECO:0000313" key="2">
    <source>
        <dbReference type="EMBL" id="VVN00398.1"/>
    </source>
</evidence>
<dbReference type="Proteomes" id="UP000326953">
    <property type="component" value="Unassembled WGS sequence"/>
</dbReference>
<gene>
    <name evidence="2" type="ORF">PS662_03316</name>
</gene>
<dbReference type="OrthoDB" id="7015148at2"/>
<proteinExistence type="predicted"/>
<evidence type="ECO:0000313" key="3">
    <source>
        <dbReference type="Proteomes" id="UP000326953"/>
    </source>
</evidence>
<dbReference type="InterPro" id="IPR021104">
    <property type="entry name" value="KfrA_DNA-bd_N"/>
</dbReference>
<accession>A0A5E6U6X6</accession>
<organism evidence="2 3">
    <name type="scientific">Pseudomonas fluorescens</name>
    <dbReference type="NCBI Taxonomy" id="294"/>
    <lineage>
        <taxon>Bacteria</taxon>
        <taxon>Pseudomonadati</taxon>
        <taxon>Pseudomonadota</taxon>
        <taxon>Gammaproteobacteria</taxon>
        <taxon>Pseudomonadales</taxon>
        <taxon>Pseudomonadaceae</taxon>
        <taxon>Pseudomonas</taxon>
    </lineage>
</organism>
<reference evidence="2 3" key="1">
    <citation type="submission" date="2019-09" db="EMBL/GenBank/DDBJ databases">
        <authorList>
            <person name="Chandra G."/>
            <person name="Truman W A."/>
        </authorList>
    </citation>
    <scope>NUCLEOTIDE SEQUENCE [LARGE SCALE GENOMIC DNA]</scope>
    <source>
        <strain evidence="2">PS662</strain>
    </source>
</reference>
<protein>
    <recommendedName>
        <fullName evidence="1">KfrA N-terminal DNA-binding domain-containing protein</fullName>
    </recommendedName>
</protein>
<sequence>MRPTISEVLVEQAVLKLESNGVKPTLDAIRAELGNHGSKTTIVKHLRALKAKNMDSFSARSRMMSTLYIPDVRFRNNANSFSHSKYLVRLLGTLDKFGAATSNPQMTEEIMAIFSELTEENLKYEHLLGAVRFFQQQLVESLK</sequence>
<evidence type="ECO:0000259" key="1">
    <source>
        <dbReference type="Pfam" id="PF11740"/>
    </source>
</evidence>
<dbReference type="EMBL" id="CABVHK010000010">
    <property type="protein sequence ID" value="VVN00398.1"/>
    <property type="molecule type" value="Genomic_DNA"/>
</dbReference>